<reference evidence="2" key="1">
    <citation type="submission" date="2019-08" db="EMBL/GenBank/DDBJ databases">
        <title>Limnoglobus roseus gen. nov., sp. nov., a novel freshwater planctomycete with a giant genome from the family Gemmataceae.</title>
        <authorList>
            <person name="Kulichevskaya I.S."/>
            <person name="Naumoff D.G."/>
            <person name="Miroshnikov K."/>
            <person name="Ivanova A."/>
            <person name="Philippov D.A."/>
            <person name="Hakobyan A."/>
            <person name="Rijpstra I.C."/>
            <person name="Sinninghe Damste J.S."/>
            <person name="Liesack W."/>
            <person name="Dedysh S.N."/>
        </authorList>
    </citation>
    <scope>NUCLEOTIDE SEQUENCE [LARGE SCALE GENOMIC DNA]</scope>
    <source>
        <strain evidence="2">PX52</strain>
    </source>
</reference>
<dbReference type="RefSeq" id="WP_149108975.1">
    <property type="nucleotide sequence ID" value="NZ_CP042425.1"/>
</dbReference>
<dbReference type="AlphaFoldDB" id="A0A5C1A8F8"/>
<accession>A0A5C1A8F8</accession>
<evidence type="ECO:0000313" key="2">
    <source>
        <dbReference type="Proteomes" id="UP000324974"/>
    </source>
</evidence>
<protein>
    <submittedName>
        <fullName evidence="1">Uncharacterized protein</fullName>
    </submittedName>
</protein>
<organism evidence="1 2">
    <name type="scientific">Limnoglobus roseus</name>
    <dbReference type="NCBI Taxonomy" id="2598579"/>
    <lineage>
        <taxon>Bacteria</taxon>
        <taxon>Pseudomonadati</taxon>
        <taxon>Planctomycetota</taxon>
        <taxon>Planctomycetia</taxon>
        <taxon>Gemmatales</taxon>
        <taxon>Gemmataceae</taxon>
        <taxon>Limnoglobus</taxon>
    </lineage>
</organism>
<dbReference type="EMBL" id="CP042425">
    <property type="protein sequence ID" value="QEL14052.1"/>
    <property type="molecule type" value="Genomic_DNA"/>
</dbReference>
<dbReference type="KEGG" id="lrs:PX52LOC_00915"/>
<dbReference type="Proteomes" id="UP000324974">
    <property type="component" value="Chromosome"/>
</dbReference>
<evidence type="ECO:0000313" key="1">
    <source>
        <dbReference type="EMBL" id="QEL14052.1"/>
    </source>
</evidence>
<proteinExistence type="predicted"/>
<gene>
    <name evidence="1" type="ORF">PX52LOC_00915</name>
</gene>
<sequence>MTATIEARDLPFLAMLLGARDGVFRAERFGPAEEFVSELRRRWRAKGHPWSATAAEWDGQDVGSRAQAMRLHEMGVIRLNLRGDAIASAHIKLPKETAAAVRVAIRAGRSGEGADAGWLAYRQARRFMRKKLAGETTG</sequence>
<keyword evidence="2" id="KW-1185">Reference proteome</keyword>
<name>A0A5C1A8F8_9BACT</name>